<evidence type="ECO:0000313" key="1">
    <source>
        <dbReference type="EMBL" id="ALA45295.1"/>
    </source>
</evidence>
<dbReference type="Proteomes" id="UP000225536">
    <property type="component" value="Segment"/>
</dbReference>
<accession>A0A0K2FGW2</accession>
<dbReference type="EMBL" id="KT321315">
    <property type="protein sequence ID" value="ALA45295.1"/>
    <property type="molecule type" value="Genomic_DNA"/>
</dbReference>
<sequence>MGNKMSDIQKLQNEVLVLKGRAFDLNEVIAQKESELSVHRQLLSDLCSVLGIDASQPVTPEAVIGAVSALIPSVEVAKDAEDEAAFGEEA</sequence>
<evidence type="ECO:0000313" key="2">
    <source>
        <dbReference type="Proteomes" id="UP000225536"/>
    </source>
</evidence>
<reference evidence="1 2" key="1">
    <citation type="submission" date="2015-07" db="EMBL/GenBank/DDBJ databases">
        <title>Enterobacter aerogenes phage phiEap-3.</title>
        <authorList>
            <person name="Zhao X."/>
        </authorList>
    </citation>
    <scope>NUCLEOTIDE SEQUENCE [LARGE SCALE GENOMIC DNA]</scope>
</reference>
<proteinExistence type="predicted"/>
<protein>
    <submittedName>
        <fullName evidence="1">Chaperone for tail fiber formation</fullName>
    </submittedName>
</protein>
<organism evidence="1 2">
    <name type="scientific">Enterobacter phage phiEap-3</name>
    <dbReference type="NCBI Taxonomy" id="1682394"/>
    <lineage>
        <taxon>Viruses</taxon>
        <taxon>Duplodnaviria</taxon>
        <taxon>Heunggongvirae</taxon>
        <taxon>Uroviricota</taxon>
        <taxon>Caudoviricetes</taxon>
        <taxon>Pantevenvirales</taxon>
        <taxon>Straboviridae</taxon>
        <taxon>Slopekvirus</taxon>
        <taxon>Slopekvirus eap3</taxon>
    </lineage>
</organism>
<name>A0A0K2FGW2_9CAUD</name>
<gene>
    <name evidence="1" type="ORF">ADS69_00190</name>
</gene>
<keyword evidence="2" id="KW-1185">Reference proteome</keyword>